<evidence type="ECO:0000313" key="2">
    <source>
        <dbReference type="Proteomes" id="UP000267251"/>
    </source>
</evidence>
<reference evidence="2" key="1">
    <citation type="journal article" date="2018" name="Nat. Microbiol.">
        <title>Leveraging single-cell genomics to expand the fungal tree of life.</title>
        <authorList>
            <person name="Ahrendt S.R."/>
            <person name="Quandt C.A."/>
            <person name="Ciobanu D."/>
            <person name="Clum A."/>
            <person name="Salamov A."/>
            <person name="Andreopoulos B."/>
            <person name="Cheng J.F."/>
            <person name="Woyke T."/>
            <person name="Pelin A."/>
            <person name="Henrissat B."/>
            <person name="Reynolds N.K."/>
            <person name="Benny G.L."/>
            <person name="Smith M.E."/>
            <person name="James T.Y."/>
            <person name="Grigoriev I.V."/>
        </authorList>
    </citation>
    <scope>NUCLEOTIDE SEQUENCE [LARGE SCALE GENOMIC DNA]</scope>
</reference>
<sequence>MSKRTKPPRPRDTSYDLLNDAEIKELSGATDESKLLLAQFSSVVHSSHHWKPEEKTALGRWKTVAIQVVDRINKGLEDLDALQQKTKDHVPEPDTVASKADVIASMNLLITSLHHSLPVTRVFSTTMKRIYDLNPAGFIKRHPMNSHPVGERFIEAFSSSNDPTDPKALLKAMTVDDSIYTKMSSIQRPMIYLPLLYHLLNILRLTNEVSLRCQEGPFHSQAVHAHLHKEGLQSVSVLELLPQFNPYMEMNRNLPGKLSKSLKTLSRFLKFAIPSCPTIALRRVKGLLSQVQSDISDMIIHSREALRNIMPILEKGLERVSKSLQTEV</sequence>
<dbReference type="AlphaFoldDB" id="A0A4P9Y6X1"/>
<proteinExistence type="predicted"/>
<dbReference type="Proteomes" id="UP000267251">
    <property type="component" value="Unassembled WGS sequence"/>
</dbReference>
<keyword evidence="2" id="KW-1185">Reference proteome</keyword>
<name>A0A4P9Y6X1_9FUNG</name>
<accession>A0A4P9Y6X1</accession>
<protein>
    <submittedName>
        <fullName evidence="1">Uncharacterized protein</fullName>
    </submittedName>
</protein>
<evidence type="ECO:0000313" key="1">
    <source>
        <dbReference type="EMBL" id="RKP14866.1"/>
    </source>
</evidence>
<gene>
    <name evidence="1" type="ORF">BJ684DRAFT_14844</name>
</gene>
<dbReference type="EMBL" id="KZ987782">
    <property type="protein sequence ID" value="RKP14866.1"/>
    <property type="molecule type" value="Genomic_DNA"/>
</dbReference>
<organism evidence="1 2">
    <name type="scientific">Piptocephalis cylindrospora</name>
    <dbReference type="NCBI Taxonomy" id="1907219"/>
    <lineage>
        <taxon>Eukaryota</taxon>
        <taxon>Fungi</taxon>
        <taxon>Fungi incertae sedis</taxon>
        <taxon>Zoopagomycota</taxon>
        <taxon>Zoopagomycotina</taxon>
        <taxon>Zoopagomycetes</taxon>
        <taxon>Zoopagales</taxon>
        <taxon>Piptocephalidaceae</taxon>
        <taxon>Piptocephalis</taxon>
    </lineage>
</organism>